<dbReference type="PANTHER" id="PTHR30465">
    <property type="entry name" value="INNER MEMBRANE ABC TRANSPORTER"/>
    <property type="match status" value="1"/>
</dbReference>
<feature type="transmembrane region" description="Helical" evidence="7">
    <location>
        <begin position="244"/>
        <end position="266"/>
    </location>
</feature>
<feature type="transmembrane region" description="Helical" evidence="7">
    <location>
        <begin position="104"/>
        <end position="128"/>
    </location>
</feature>
<keyword evidence="2 7" id="KW-0813">Transport</keyword>
<proteinExistence type="inferred from homology"/>
<feature type="transmembrane region" description="Helical" evidence="7">
    <location>
        <begin position="286"/>
        <end position="305"/>
    </location>
</feature>
<dbReference type="PROSITE" id="PS50928">
    <property type="entry name" value="ABC_TM1"/>
    <property type="match status" value="1"/>
</dbReference>
<evidence type="ECO:0000256" key="1">
    <source>
        <dbReference type="ARBA" id="ARBA00004651"/>
    </source>
</evidence>
<feature type="transmembrane region" description="Helical" evidence="7">
    <location>
        <begin position="186"/>
        <end position="205"/>
    </location>
</feature>
<keyword evidence="6 7" id="KW-0472">Membrane</keyword>
<evidence type="ECO:0000256" key="7">
    <source>
        <dbReference type="RuleBase" id="RU363032"/>
    </source>
</evidence>
<accession>Q8EVK8</accession>
<evidence type="ECO:0000256" key="6">
    <source>
        <dbReference type="ARBA" id="ARBA00023136"/>
    </source>
</evidence>
<dbReference type="EMBL" id="BA000026">
    <property type="protein sequence ID" value="BAC44345.1"/>
    <property type="molecule type" value="Genomic_DNA"/>
</dbReference>
<dbReference type="PANTHER" id="PTHR30465:SF0">
    <property type="entry name" value="OLIGOPEPTIDE TRANSPORT SYSTEM PERMEASE PROTEIN APPB"/>
    <property type="match status" value="1"/>
</dbReference>
<comment type="similarity">
    <text evidence="7">Belongs to the binding-protein-dependent transport system permease family.</text>
</comment>
<dbReference type="CDD" id="cd06261">
    <property type="entry name" value="TM_PBP2"/>
    <property type="match status" value="1"/>
</dbReference>
<dbReference type="Pfam" id="PF00528">
    <property type="entry name" value="BPD_transp_1"/>
    <property type="match status" value="1"/>
</dbReference>
<dbReference type="GO" id="GO:0005886">
    <property type="term" value="C:plasma membrane"/>
    <property type="evidence" value="ECO:0007669"/>
    <property type="project" value="UniProtKB-SubCell"/>
</dbReference>
<dbReference type="HOGENOM" id="CLU_036879_1_2_14"/>
<protein>
    <submittedName>
        <fullName evidence="9">Oligopeptide transport system permease protein OppB</fullName>
    </submittedName>
</protein>
<evidence type="ECO:0000256" key="2">
    <source>
        <dbReference type="ARBA" id="ARBA00022448"/>
    </source>
</evidence>
<gene>
    <name evidence="9" type="ordered locus">MYPE5550</name>
</gene>
<dbReference type="Proteomes" id="UP000002522">
    <property type="component" value="Chromosome"/>
</dbReference>
<organism evidence="9 10">
    <name type="scientific">Malacoplasma penetrans (strain HF-2)</name>
    <name type="common">Mycoplasma penetrans</name>
    <dbReference type="NCBI Taxonomy" id="272633"/>
    <lineage>
        <taxon>Bacteria</taxon>
        <taxon>Bacillati</taxon>
        <taxon>Mycoplasmatota</taxon>
        <taxon>Mycoplasmoidales</taxon>
        <taxon>Mycoplasmoidaceae</taxon>
        <taxon>Malacoplasma</taxon>
    </lineage>
</organism>
<keyword evidence="4 7" id="KW-0812">Transmembrane</keyword>
<dbReference type="FunCoup" id="Q8EVK8">
    <property type="interactions" value="113"/>
</dbReference>
<dbReference type="STRING" id="272633.gene:10731672"/>
<feature type="transmembrane region" description="Helical" evidence="7">
    <location>
        <begin position="135"/>
        <end position="157"/>
    </location>
</feature>
<dbReference type="InParanoid" id="Q8EVK8"/>
<name>Q8EVK8_MALP2</name>
<evidence type="ECO:0000256" key="4">
    <source>
        <dbReference type="ARBA" id="ARBA00022692"/>
    </source>
</evidence>
<feature type="transmembrane region" description="Helical" evidence="7">
    <location>
        <begin position="9"/>
        <end position="33"/>
    </location>
</feature>
<dbReference type="GO" id="GO:0055085">
    <property type="term" value="P:transmembrane transport"/>
    <property type="evidence" value="ECO:0007669"/>
    <property type="project" value="InterPro"/>
</dbReference>
<sequence>MLKYFLKRLLFAAISLLIIITIIYFLTSLLPYLPSNLQHTNPNVTDEQYNQLLAQYDLGPYGLSVVQRWWKYISGIFSGDFGVVLGTGAHNIPETFFSRIPFTLLISFIALIISIAIGLLCGTICAFYRGRAVDITLNVLATVFLSIPSFIFAILLIRAGRLINLEIQFIPPGTSNYTLSGMIRSMILPILSLTFGSAASLTYFVRNELVEIMNQDYIKTAKSKGLSIWRILTKHMLRNAGIPLVSRIAPEFLLLLSGSLIIEYFFGVQGPAQWLVSSISNGEINVVLFQTIFFTSIFFIFDLLMDCCYPLIDPRVVLVEKNNYSLYKRFVSYLKRKLWIKGWEEITEENSITLNTEDKFFDYLLENKKIINNNVHLNEKEYQDVSNNLNSNIQKKFLVIGQYKYAIKLVDEKLANEKAEGGNLNE</sequence>
<dbReference type="eggNOG" id="COG0601">
    <property type="taxonomic scope" value="Bacteria"/>
</dbReference>
<dbReference type="InterPro" id="IPR035906">
    <property type="entry name" value="MetI-like_sf"/>
</dbReference>
<evidence type="ECO:0000256" key="5">
    <source>
        <dbReference type="ARBA" id="ARBA00022989"/>
    </source>
</evidence>
<dbReference type="Gene3D" id="1.10.3720.10">
    <property type="entry name" value="MetI-like"/>
    <property type="match status" value="1"/>
</dbReference>
<evidence type="ECO:0000313" key="9">
    <source>
        <dbReference type="EMBL" id="BAC44345.1"/>
    </source>
</evidence>
<dbReference type="KEGG" id="mpe:MYPE5550"/>
<keyword evidence="3" id="KW-1003">Cell membrane</keyword>
<dbReference type="RefSeq" id="WP_011077378.1">
    <property type="nucleotide sequence ID" value="NC_004432.1"/>
</dbReference>
<evidence type="ECO:0000313" key="10">
    <source>
        <dbReference type="Proteomes" id="UP000002522"/>
    </source>
</evidence>
<comment type="subcellular location">
    <subcellularLocation>
        <location evidence="1 7">Cell membrane</location>
        <topology evidence="1 7">Multi-pass membrane protein</topology>
    </subcellularLocation>
</comment>
<feature type="domain" description="ABC transmembrane type-1" evidence="8">
    <location>
        <begin position="100"/>
        <end position="305"/>
    </location>
</feature>
<reference evidence="9 10" key="1">
    <citation type="journal article" date="2002" name="Nucleic Acids Res.">
        <title>The complete genomic sequence of Mycoplasma penetrans, an intracellular bacterial pathogen in humans.</title>
        <authorList>
            <person name="Sasaki Y."/>
            <person name="Ishikawa J."/>
            <person name="Yamashita A."/>
            <person name="Oshima K."/>
            <person name="Kenri T."/>
            <person name="Furuya K."/>
            <person name="Yoshino C."/>
            <person name="Horino A."/>
            <person name="Shiba T."/>
            <person name="Sasaki T."/>
            <person name="Hattori M."/>
        </authorList>
    </citation>
    <scope>NUCLEOTIDE SEQUENCE [LARGE SCALE GENOMIC DNA]</scope>
    <source>
        <strain evidence="9 10">HF-2</strain>
    </source>
</reference>
<dbReference type="InterPro" id="IPR000515">
    <property type="entry name" value="MetI-like"/>
</dbReference>
<dbReference type="AlphaFoldDB" id="Q8EVK8"/>
<evidence type="ECO:0000259" key="8">
    <source>
        <dbReference type="PROSITE" id="PS50928"/>
    </source>
</evidence>
<keyword evidence="5 7" id="KW-1133">Transmembrane helix</keyword>
<keyword evidence="10" id="KW-1185">Reference proteome</keyword>
<dbReference type="SUPFAM" id="SSF161098">
    <property type="entry name" value="MetI-like"/>
    <property type="match status" value="1"/>
</dbReference>
<evidence type="ECO:0000256" key="3">
    <source>
        <dbReference type="ARBA" id="ARBA00022475"/>
    </source>
</evidence>